<organism evidence="2 3">
    <name type="scientific">Wohlfahrtiimonas chitiniclastica</name>
    <dbReference type="NCBI Taxonomy" id="400946"/>
    <lineage>
        <taxon>Bacteria</taxon>
        <taxon>Pseudomonadati</taxon>
        <taxon>Pseudomonadota</taxon>
        <taxon>Gammaproteobacteria</taxon>
        <taxon>Cardiobacteriales</taxon>
        <taxon>Ignatzschineriaceae</taxon>
        <taxon>Wohlfahrtiimonas</taxon>
    </lineage>
</organism>
<sequence>MQQHYDIHNTRLTVHTLAEGSLCIEAMMNDDTVELLMDMRRRYHGRFHLEYTKMVFPVRYTARILTYLEKWQKKAPSQDGAKRGKERVEQRIVN</sequence>
<gene>
    <name evidence="2" type="ORF">J7561_09540</name>
</gene>
<dbReference type="EMBL" id="JAGIBU010000013">
    <property type="protein sequence ID" value="MBS7825437.1"/>
    <property type="molecule type" value="Genomic_DNA"/>
</dbReference>
<evidence type="ECO:0000313" key="3">
    <source>
        <dbReference type="Proteomes" id="UP000680020"/>
    </source>
</evidence>
<evidence type="ECO:0000313" key="2">
    <source>
        <dbReference type="EMBL" id="MBS7825437.1"/>
    </source>
</evidence>
<protein>
    <submittedName>
        <fullName evidence="2">Uncharacterized protein</fullName>
    </submittedName>
</protein>
<dbReference type="Proteomes" id="UP000680020">
    <property type="component" value="Unassembled WGS sequence"/>
</dbReference>
<evidence type="ECO:0000256" key="1">
    <source>
        <dbReference type="SAM" id="MobiDB-lite"/>
    </source>
</evidence>
<dbReference type="RefSeq" id="WP_213399476.1">
    <property type="nucleotide sequence ID" value="NZ_JAGIBR010000007.1"/>
</dbReference>
<dbReference type="AlphaFoldDB" id="A0AB35C019"/>
<feature type="compositionally biased region" description="Basic and acidic residues" evidence="1">
    <location>
        <begin position="80"/>
        <end position="94"/>
    </location>
</feature>
<reference evidence="2" key="1">
    <citation type="submission" date="2021-03" db="EMBL/GenBank/DDBJ databases">
        <title>Identification and antibiotic profiling of Wohlfahrtiimonas chitiniclastica, an underestimated human pathogen.</title>
        <authorList>
            <person name="Kopf A."/>
            <person name="Bunk B."/>
            <person name="Coldewey S."/>
            <person name="Gunzer F."/>
            <person name="Riedel T."/>
            <person name="Schroettner P."/>
        </authorList>
    </citation>
    <scope>NUCLEOTIDE SEQUENCE</scope>
    <source>
        <strain evidence="2">DSM 100917</strain>
    </source>
</reference>
<accession>A0AB35C019</accession>
<proteinExistence type="predicted"/>
<comment type="caution">
    <text evidence="2">The sequence shown here is derived from an EMBL/GenBank/DDBJ whole genome shotgun (WGS) entry which is preliminary data.</text>
</comment>
<name>A0AB35C019_9GAMM</name>
<feature type="region of interest" description="Disordered" evidence="1">
    <location>
        <begin position="73"/>
        <end position="94"/>
    </location>
</feature>